<protein>
    <recommendedName>
        <fullName evidence="2">Halobacterial output domain-containing protein</fullName>
    </recommendedName>
</protein>
<comment type="caution">
    <text evidence="3">The sequence shown here is derived from an EMBL/GenBank/DDBJ whole genome shotgun (WGS) entry which is preliminary data.</text>
</comment>
<dbReference type="STRING" id="1324957.K933_07498"/>
<gene>
    <name evidence="3" type="ORF">K933_07498</name>
</gene>
<evidence type="ECO:0000313" key="4">
    <source>
        <dbReference type="Proteomes" id="UP000017840"/>
    </source>
</evidence>
<sequence length="144" mass="15574">MSSRGSDRPDDGRSSDDPPGSTNEYRSPAAPSDEGVYGVEFDGETVYRTRFDPGVRDPSTIVLAMVAAVTGTPVEELEPLWPTIDLEALDRLFPARGGGGMSIEGSVHFRYEGTEVTVCDDGYVTVRAVDDSDRDWVSAGHDEE</sequence>
<feature type="compositionally biased region" description="Basic and acidic residues" evidence="1">
    <location>
        <begin position="1"/>
        <end position="16"/>
    </location>
</feature>
<dbReference type="EMBL" id="ASGZ01000026">
    <property type="protein sequence ID" value="ESP88677.1"/>
    <property type="molecule type" value="Genomic_DNA"/>
</dbReference>
<name>V4IZU5_9EURY</name>
<feature type="domain" description="Halobacterial output" evidence="2">
    <location>
        <begin position="57"/>
        <end position="127"/>
    </location>
</feature>
<dbReference type="AlphaFoldDB" id="V4IZU5"/>
<evidence type="ECO:0000259" key="2">
    <source>
        <dbReference type="Pfam" id="PF18545"/>
    </source>
</evidence>
<keyword evidence="4" id="KW-1185">Reference proteome</keyword>
<evidence type="ECO:0000256" key="1">
    <source>
        <dbReference type="SAM" id="MobiDB-lite"/>
    </source>
</evidence>
<dbReference type="Pfam" id="PF18545">
    <property type="entry name" value="HalOD1"/>
    <property type="match status" value="1"/>
</dbReference>
<proteinExistence type="predicted"/>
<organism evidence="3 4">
    <name type="scientific">Candidatus Halobonum tyrrellensis G22</name>
    <dbReference type="NCBI Taxonomy" id="1324957"/>
    <lineage>
        <taxon>Archaea</taxon>
        <taxon>Methanobacteriati</taxon>
        <taxon>Methanobacteriota</taxon>
        <taxon>Stenosarchaea group</taxon>
        <taxon>Halobacteria</taxon>
        <taxon>Halobacteriales</taxon>
        <taxon>Haloferacaceae</taxon>
        <taxon>Candidatus Halobonum</taxon>
    </lineage>
</organism>
<dbReference type="InterPro" id="IPR040624">
    <property type="entry name" value="HalOD1"/>
</dbReference>
<dbReference type="RefSeq" id="WP_023394085.1">
    <property type="nucleotide sequence ID" value="NZ_ASGZ01000026.1"/>
</dbReference>
<dbReference type="OrthoDB" id="218532at2157"/>
<evidence type="ECO:0000313" key="3">
    <source>
        <dbReference type="EMBL" id="ESP88677.1"/>
    </source>
</evidence>
<reference evidence="3 4" key="1">
    <citation type="journal article" date="2013" name="Genome Announc.">
        <title>Draft Genome Sequence of 'Candidatus Halobonum tyrrellensis' Strain G22, Isolated from the Hypersaline Waters of Lake Tyrrell, Australia.</title>
        <authorList>
            <person name="Ugalde J.A."/>
            <person name="Narasingarao P."/>
            <person name="Kuo S."/>
            <person name="Podell S."/>
            <person name="Allen E.E."/>
        </authorList>
    </citation>
    <scope>NUCLEOTIDE SEQUENCE [LARGE SCALE GENOMIC DNA]</scope>
    <source>
        <strain evidence="3 4">G22</strain>
    </source>
</reference>
<dbReference type="Proteomes" id="UP000017840">
    <property type="component" value="Unassembled WGS sequence"/>
</dbReference>
<accession>V4IZU5</accession>
<feature type="region of interest" description="Disordered" evidence="1">
    <location>
        <begin position="1"/>
        <end position="38"/>
    </location>
</feature>